<feature type="domain" description="Glycosyltransferase subfamily 4-like N-terminal" evidence="1">
    <location>
        <begin position="55"/>
        <end position="235"/>
    </location>
</feature>
<dbReference type="InterPro" id="IPR028098">
    <property type="entry name" value="Glyco_trans_4-like_N"/>
</dbReference>
<dbReference type="Gene3D" id="3.40.50.2000">
    <property type="entry name" value="Glycogen Phosphorylase B"/>
    <property type="match status" value="2"/>
</dbReference>
<dbReference type="CDD" id="cd03801">
    <property type="entry name" value="GT4_PimA-like"/>
    <property type="match status" value="1"/>
</dbReference>
<dbReference type="EMBL" id="VBOW01000001">
    <property type="protein sequence ID" value="TMQ61026.1"/>
    <property type="molecule type" value="Genomic_DNA"/>
</dbReference>
<dbReference type="InterPro" id="IPR017521">
    <property type="entry name" value="Sugar_tfrase_PEP-CTERM_Stp1"/>
</dbReference>
<evidence type="ECO:0000313" key="3">
    <source>
        <dbReference type="Proteomes" id="UP000316852"/>
    </source>
</evidence>
<dbReference type="PANTHER" id="PTHR12526:SF600">
    <property type="entry name" value="GLYCOSYL TRANSFERASE GROUP 1"/>
    <property type="match status" value="1"/>
</dbReference>
<gene>
    <name evidence="2" type="ORF">E6K76_00080</name>
</gene>
<organism evidence="2 3">
    <name type="scientific">Eiseniibacteriota bacterium</name>
    <dbReference type="NCBI Taxonomy" id="2212470"/>
    <lineage>
        <taxon>Bacteria</taxon>
        <taxon>Candidatus Eiseniibacteriota</taxon>
    </lineage>
</organism>
<proteinExistence type="predicted"/>
<dbReference type="SUPFAM" id="SSF53756">
    <property type="entry name" value="UDP-Glycosyltransferase/glycogen phosphorylase"/>
    <property type="match status" value="1"/>
</dbReference>
<dbReference type="GO" id="GO:0016757">
    <property type="term" value="F:glycosyltransferase activity"/>
    <property type="evidence" value="ECO:0007669"/>
    <property type="project" value="TreeGrafter"/>
</dbReference>
<dbReference type="Proteomes" id="UP000316852">
    <property type="component" value="Unassembled WGS sequence"/>
</dbReference>
<dbReference type="NCBIfam" id="TIGR03087">
    <property type="entry name" value="stp1"/>
    <property type="match status" value="1"/>
</dbReference>
<protein>
    <submittedName>
        <fullName evidence="2">TIGR03087 family PEP-CTERM/XrtA system glycosyltransferase</fullName>
    </submittedName>
</protein>
<dbReference type="AlphaFoldDB" id="A0A538TBQ7"/>
<accession>A0A538TBQ7</accession>
<dbReference type="Pfam" id="PF13439">
    <property type="entry name" value="Glyco_transf_4"/>
    <property type="match status" value="1"/>
</dbReference>
<evidence type="ECO:0000313" key="2">
    <source>
        <dbReference type="EMBL" id="TMQ61026.1"/>
    </source>
</evidence>
<dbReference type="Pfam" id="PF13692">
    <property type="entry name" value="Glyco_trans_1_4"/>
    <property type="match status" value="1"/>
</dbReference>
<sequence length="434" mass="47980">MLAADPSLEADAHFHHPLAGPQAPALFPVKILCLCHRIPYPPDKGDKIRSFHQVRALSKNHRVHLAFLIDDPADRTHLDAVERFSATVDWAYRGRQASMARAAFALPSRTPFSVAAFHSPTLHRKVRDRIRAERPDAALVFSTAMAPYVRGERGMAKVLDLVDADSAKWRSYADSHTPPLSWMYREEAKRLSRYEVAAVEDFDEAIVVSEAEAELLRAAGSRREITVIPNGVDVEYFQPEANSPETAAEPAVVFCGAMDYLPNVDGARTFAAEVFPLIRSKEGTCTFYIVGRNPTAAVRKLAELPGIVVTGSVPDTRPYLRRSRVAVAPLRIARGIQNKVLEAMAMGLPIVGTRVAFQGIGATSEDGARISDSPREMAEAVLELLKSPEARRRSGARARQFVMERHRWEGHHGMLEALLQRACERRIAAGEVTP</sequence>
<evidence type="ECO:0000259" key="1">
    <source>
        <dbReference type="Pfam" id="PF13439"/>
    </source>
</evidence>
<comment type="caution">
    <text evidence="2">The sequence shown here is derived from an EMBL/GenBank/DDBJ whole genome shotgun (WGS) entry which is preliminary data.</text>
</comment>
<dbReference type="PANTHER" id="PTHR12526">
    <property type="entry name" value="GLYCOSYLTRANSFERASE"/>
    <property type="match status" value="1"/>
</dbReference>
<name>A0A538TBQ7_UNCEI</name>
<reference evidence="2 3" key="1">
    <citation type="journal article" date="2019" name="Nat. Microbiol.">
        <title>Mediterranean grassland soil C-N compound turnover is dependent on rainfall and depth, and is mediated by genomically divergent microorganisms.</title>
        <authorList>
            <person name="Diamond S."/>
            <person name="Andeer P.F."/>
            <person name="Li Z."/>
            <person name="Crits-Christoph A."/>
            <person name="Burstein D."/>
            <person name="Anantharaman K."/>
            <person name="Lane K.R."/>
            <person name="Thomas B.C."/>
            <person name="Pan C."/>
            <person name="Northen T.R."/>
            <person name="Banfield J.F."/>
        </authorList>
    </citation>
    <scope>NUCLEOTIDE SEQUENCE [LARGE SCALE GENOMIC DNA]</scope>
    <source>
        <strain evidence="2">WS_6</strain>
    </source>
</reference>
<keyword evidence="2" id="KW-0808">Transferase</keyword>